<proteinExistence type="predicted"/>
<feature type="non-terminal residue" evidence="1">
    <location>
        <position position="1"/>
    </location>
</feature>
<dbReference type="EMBL" id="GEDG01029570">
    <property type="protein sequence ID" value="JAP12458.1"/>
    <property type="molecule type" value="Transcribed_RNA"/>
</dbReference>
<accession>A0A0V0GX36</accession>
<sequence>GYAFVAAVHQSSFQENKEEGLSNFLMCAVVMWLPVEIEAWSIAQLRSTYTLVPIGIRDWTRESEGICILWTWIHGCSK</sequence>
<reference evidence="1" key="1">
    <citation type="submission" date="2015-12" db="EMBL/GenBank/DDBJ databases">
        <title>Gene expression during late stages of embryo sac development: a critical building block for successful pollen-pistil interactions.</title>
        <authorList>
            <person name="Liu Y."/>
            <person name="Joly V."/>
            <person name="Sabar M."/>
            <person name="Matton D.P."/>
        </authorList>
    </citation>
    <scope>NUCLEOTIDE SEQUENCE</scope>
</reference>
<dbReference type="AlphaFoldDB" id="A0A0V0GX36"/>
<organism evidence="1">
    <name type="scientific">Solanum chacoense</name>
    <name type="common">Chaco potato</name>
    <dbReference type="NCBI Taxonomy" id="4108"/>
    <lineage>
        <taxon>Eukaryota</taxon>
        <taxon>Viridiplantae</taxon>
        <taxon>Streptophyta</taxon>
        <taxon>Embryophyta</taxon>
        <taxon>Tracheophyta</taxon>
        <taxon>Spermatophyta</taxon>
        <taxon>Magnoliopsida</taxon>
        <taxon>eudicotyledons</taxon>
        <taxon>Gunneridae</taxon>
        <taxon>Pentapetalae</taxon>
        <taxon>asterids</taxon>
        <taxon>lamiids</taxon>
        <taxon>Solanales</taxon>
        <taxon>Solanaceae</taxon>
        <taxon>Solanoideae</taxon>
        <taxon>Solaneae</taxon>
        <taxon>Solanum</taxon>
    </lineage>
</organism>
<evidence type="ECO:0000313" key="1">
    <source>
        <dbReference type="EMBL" id="JAP12458.1"/>
    </source>
</evidence>
<name>A0A0V0GX36_SOLCH</name>
<protein>
    <submittedName>
        <fullName evidence="1">Putative ovule protein</fullName>
    </submittedName>
</protein>